<dbReference type="EMBL" id="BNED01000005">
    <property type="protein sequence ID" value="GHI75703.1"/>
    <property type="molecule type" value="Genomic_DNA"/>
</dbReference>
<dbReference type="InterPro" id="IPR018114">
    <property type="entry name" value="TRYPSIN_HIS"/>
</dbReference>
<feature type="chain" id="PRO_5046416713" description="Streptogrisin C" evidence="1">
    <location>
        <begin position="25"/>
        <end position="411"/>
    </location>
</feature>
<proteinExistence type="predicted"/>
<evidence type="ECO:0000313" key="2">
    <source>
        <dbReference type="EMBL" id="GHI75703.1"/>
    </source>
</evidence>
<dbReference type="InterPro" id="IPR009003">
    <property type="entry name" value="Peptidase_S1_PA"/>
</dbReference>
<protein>
    <recommendedName>
        <fullName evidence="4">Streptogrisin C</fullName>
    </recommendedName>
</protein>
<evidence type="ECO:0000313" key="3">
    <source>
        <dbReference type="Proteomes" id="UP000608522"/>
    </source>
</evidence>
<dbReference type="PROSITE" id="PS00134">
    <property type="entry name" value="TRYPSIN_HIS"/>
    <property type="match status" value="1"/>
</dbReference>
<evidence type="ECO:0008006" key="4">
    <source>
        <dbReference type="Google" id="ProtNLM"/>
    </source>
</evidence>
<dbReference type="Gene3D" id="2.40.10.10">
    <property type="entry name" value="Trypsin-like serine proteases"/>
    <property type="match status" value="2"/>
</dbReference>
<keyword evidence="3" id="KW-1185">Reference proteome</keyword>
<dbReference type="InterPro" id="IPR043504">
    <property type="entry name" value="Peptidase_S1_PA_chymotrypsin"/>
</dbReference>
<evidence type="ECO:0000256" key="1">
    <source>
        <dbReference type="SAM" id="SignalP"/>
    </source>
</evidence>
<reference evidence="3" key="1">
    <citation type="submission" date="2023-07" db="EMBL/GenBank/DDBJ databases">
        <title>Whole genome shotgun sequence of Streptomyces spororaveus NBRC 15456.</title>
        <authorList>
            <person name="Komaki H."/>
            <person name="Tamura T."/>
        </authorList>
    </citation>
    <scope>NUCLEOTIDE SEQUENCE [LARGE SCALE GENOMIC DNA]</scope>
    <source>
        <strain evidence="3">NBRC 15456</strain>
    </source>
</reference>
<organism evidence="2 3">
    <name type="scientific">Streptomyces spororaveus</name>
    <dbReference type="NCBI Taxonomy" id="284039"/>
    <lineage>
        <taxon>Bacteria</taxon>
        <taxon>Bacillati</taxon>
        <taxon>Actinomycetota</taxon>
        <taxon>Actinomycetes</taxon>
        <taxon>Kitasatosporales</taxon>
        <taxon>Streptomycetaceae</taxon>
        <taxon>Streptomyces</taxon>
    </lineage>
</organism>
<sequence>MNKAAWRSLALATVLAVLPLGAPAAEAEPPGPLSADVVAAMTPQQQGEVLEPLRVVADAAARAGRGPHADVYTQVEMASDYRSVNVYLTDPQRGPAFLDAVRKANPKADTKLLNVRTSAKTLLQLRKEITDFRSRKDLPFKIEMAGSTVDGGAIELAVDDARAAQKYLAGPAVAQQLAAARATPIRIRASAPSVPLSRWDDRAPFYAGAALGPASGSFATCTSGIPAVSTVDNRQWLVTAGHCYGPGATVFTAGGFRVGQIEAEIADLDSAFIAAPASRYTWDGLDAQGYTRRLNGVRNAAVGDFTCQLGYNSKVVCNIRTTYAGSATWVTESAYVWGSAGVPHNGGIVARPGDSGGPVITINDQDSRQLNGMVVNAWGCEGVGNDRVCRYEVGWIEVGDIFERFGLRLAD</sequence>
<dbReference type="Proteomes" id="UP000608522">
    <property type="component" value="Unassembled WGS sequence"/>
</dbReference>
<gene>
    <name evidence="2" type="ORF">Sspor_12640</name>
</gene>
<comment type="caution">
    <text evidence="2">The sequence shown here is derived from an EMBL/GenBank/DDBJ whole genome shotgun (WGS) entry which is preliminary data.</text>
</comment>
<keyword evidence="1" id="KW-0732">Signal</keyword>
<name>A0ABQ3T5M9_9ACTN</name>
<accession>A0ABQ3T5M9</accession>
<feature type="signal peptide" evidence="1">
    <location>
        <begin position="1"/>
        <end position="24"/>
    </location>
</feature>
<dbReference type="RefSeq" id="WP_202198110.1">
    <property type="nucleotide sequence ID" value="NZ_BAAATO010000068.1"/>
</dbReference>
<dbReference type="SUPFAM" id="SSF50494">
    <property type="entry name" value="Trypsin-like serine proteases"/>
    <property type="match status" value="1"/>
</dbReference>